<dbReference type="AlphaFoldDB" id="A0A8J3W4A1"/>
<accession>A0A8J3W4A1</accession>
<dbReference type="InterPro" id="IPR036259">
    <property type="entry name" value="MFS_trans_sf"/>
</dbReference>
<dbReference type="Pfam" id="PF04229">
    <property type="entry name" value="GrpB"/>
    <property type="match status" value="1"/>
</dbReference>
<evidence type="ECO:0008006" key="3">
    <source>
        <dbReference type="Google" id="ProtNLM"/>
    </source>
</evidence>
<protein>
    <recommendedName>
        <fullName evidence="3">GrpB family protein</fullName>
    </recommendedName>
</protein>
<proteinExistence type="predicted"/>
<dbReference type="Gene3D" id="3.30.460.10">
    <property type="entry name" value="Beta Polymerase, domain 2"/>
    <property type="match status" value="1"/>
</dbReference>
<dbReference type="RefSeq" id="WP_203889384.1">
    <property type="nucleotide sequence ID" value="NZ_BOOH01000011.1"/>
</dbReference>
<sequence>MSGTADAAASLLIASFIGYGTTTLGLSRPSALLATVAGPAGRPVFTMYGGTPSDRIGRARTFQLGYALGAILGGVFAPTIPKACPASPARLPTLIDVVDNQGMGDPVEITDHDSAWPREFAAIGAVLREALGDVAPRIDHIGSTSVPGPAAKPVIDIQISVRALEPLNAYKAPLERLGLVHRTGNPELTKRYFREAPGTRRTHIHVRELGSFSQQLPLLFRDYLRAHPAAATEFAQAKRECARRFRDDRRRYVTAKEPLVWDIVRHADAWAQSVGWRPGPSDA</sequence>
<comment type="caution">
    <text evidence="1">The sequence shown here is derived from an EMBL/GenBank/DDBJ whole genome shotgun (WGS) entry which is preliminary data.</text>
</comment>
<dbReference type="SUPFAM" id="SSF81301">
    <property type="entry name" value="Nucleotidyltransferase"/>
    <property type="match status" value="1"/>
</dbReference>
<reference evidence="1 2" key="1">
    <citation type="submission" date="2021-01" db="EMBL/GenBank/DDBJ databases">
        <title>Whole genome shotgun sequence of Planobispora longispora NBRC 13918.</title>
        <authorList>
            <person name="Komaki H."/>
            <person name="Tamura T."/>
        </authorList>
    </citation>
    <scope>NUCLEOTIDE SEQUENCE [LARGE SCALE GENOMIC DNA]</scope>
    <source>
        <strain evidence="1 2">NBRC 13918</strain>
    </source>
</reference>
<name>A0A8J3W4A1_9ACTN</name>
<dbReference type="SUPFAM" id="SSF103473">
    <property type="entry name" value="MFS general substrate transporter"/>
    <property type="match status" value="1"/>
</dbReference>
<dbReference type="EMBL" id="BOOH01000011">
    <property type="protein sequence ID" value="GIH74656.1"/>
    <property type="molecule type" value="Genomic_DNA"/>
</dbReference>
<dbReference type="InterPro" id="IPR007344">
    <property type="entry name" value="GrpB/CoaE"/>
</dbReference>
<dbReference type="Proteomes" id="UP000616724">
    <property type="component" value="Unassembled WGS sequence"/>
</dbReference>
<dbReference type="PANTHER" id="PTHR34822:SF1">
    <property type="entry name" value="GRPB FAMILY PROTEIN"/>
    <property type="match status" value="1"/>
</dbReference>
<gene>
    <name evidence="1" type="ORF">Plo01_10850</name>
</gene>
<evidence type="ECO:0000313" key="1">
    <source>
        <dbReference type="EMBL" id="GIH74656.1"/>
    </source>
</evidence>
<dbReference type="InterPro" id="IPR043519">
    <property type="entry name" value="NT_sf"/>
</dbReference>
<keyword evidence="2" id="KW-1185">Reference proteome</keyword>
<evidence type="ECO:0000313" key="2">
    <source>
        <dbReference type="Proteomes" id="UP000616724"/>
    </source>
</evidence>
<organism evidence="1 2">
    <name type="scientific">Planobispora longispora</name>
    <dbReference type="NCBI Taxonomy" id="28887"/>
    <lineage>
        <taxon>Bacteria</taxon>
        <taxon>Bacillati</taxon>
        <taxon>Actinomycetota</taxon>
        <taxon>Actinomycetes</taxon>
        <taxon>Streptosporangiales</taxon>
        <taxon>Streptosporangiaceae</taxon>
        <taxon>Planobispora</taxon>
    </lineage>
</organism>
<dbReference type="PANTHER" id="PTHR34822">
    <property type="entry name" value="GRPB DOMAIN PROTEIN (AFU_ORTHOLOGUE AFUA_1G01530)"/>
    <property type="match status" value="1"/>
</dbReference>